<evidence type="ECO:0000313" key="4">
    <source>
        <dbReference type="EnsemblPlants" id="Zm00001eb416710_P001"/>
    </source>
</evidence>
<reference evidence="5" key="1">
    <citation type="journal article" date="2009" name="Science">
        <title>The B73 maize genome: complexity, diversity, and dynamics.</title>
        <authorList>
            <person name="Schnable P.S."/>
            <person name="Ware D."/>
            <person name="Fulton R.S."/>
            <person name="Stein J.C."/>
            <person name="Wei F."/>
            <person name="Pasternak S."/>
            <person name="Liang C."/>
            <person name="Zhang J."/>
            <person name="Fulton L."/>
            <person name="Graves T.A."/>
            <person name="Minx P."/>
            <person name="Reily A.D."/>
            <person name="Courtney L."/>
            <person name="Kruchowski S.S."/>
            <person name="Tomlinson C."/>
            <person name="Strong C."/>
            <person name="Delehaunty K."/>
            <person name="Fronick C."/>
            <person name="Courtney B."/>
            <person name="Rock S.M."/>
            <person name="Belter E."/>
            <person name="Du F."/>
            <person name="Kim K."/>
            <person name="Abbott R.M."/>
            <person name="Cotton M."/>
            <person name="Levy A."/>
            <person name="Marchetto P."/>
            <person name="Ochoa K."/>
            <person name="Jackson S.M."/>
            <person name="Gillam B."/>
            <person name="Chen W."/>
            <person name="Yan L."/>
            <person name="Higginbotham J."/>
            <person name="Cardenas M."/>
            <person name="Waligorski J."/>
            <person name="Applebaum E."/>
            <person name="Phelps L."/>
            <person name="Falcone J."/>
            <person name="Kanchi K."/>
            <person name="Thane T."/>
            <person name="Scimone A."/>
            <person name="Thane N."/>
            <person name="Henke J."/>
            <person name="Wang T."/>
            <person name="Ruppert J."/>
            <person name="Shah N."/>
            <person name="Rotter K."/>
            <person name="Hodges J."/>
            <person name="Ingenthron E."/>
            <person name="Cordes M."/>
            <person name="Kohlberg S."/>
            <person name="Sgro J."/>
            <person name="Delgado B."/>
            <person name="Mead K."/>
            <person name="Chinwalla A."/>
            <person name="Leonard S."/>
            <person name="Crouse K."/>
            <person name="Collura K."/>
            <person name="Kudrna D."/>
            <person name="Currie J."/>
            <person name="He R."/>
            <person name="Angelova A."/>
            <person name="Rajasekar S."/>
            <person name="Mueller T."/>
            <person name="Lomeli R."/>
            <person name="Scara G."/>
            <person name="Ko A."/>
            <person name="Delaney K."/>
            <person name="Wissotski M."/>
            <person name="Lopez G."/>
            <person name="Campos D."/>
            <person name="Braidotti M."/>
            <person name="Ashley E."/>
            <person name="Golser W."/>
            <person name="Kim H."/>
            <person name="Lee S."/>
            <person name="Lin J."/>
            <person name="Dujmic Z."/>
            <person name="Kim W."/>
            <person name="Talag J."/>
            <person name="Zuccolo A."/>
            <person name="Fan C."/>
            <person name="Sebastian A."/>
            <person name="Kramer M."/>
            <person name="Spiegel L."/>
            <person name="Nascimento L."/>
            <person name="Zutavern T."/>
            <person name="Miller B."/>
            <person name="Ambroise C."/>
            <person name="Muller S."/>
            <person name="Spooner W."/>
            <person name="Narechania A."/>
            <person name="Ren L."/>
            <person name="Wei S."/>
            <person name="Kumari S."/>
            <person name="Faga B."/>
            <person name="Levy M.J."/>
            <person name="McMahan L."/>
            <person name="Van Buren P."/>
            <person name="Vaughn M.W."/>
            <person name="Ying K."/>
            <person name="Yeh C.-T."/>
            <person name="Emrich S.J."/>
            <person name="Jia Y."/>
            <person name="Kalyanaraman A."/>
            <person name="Hsia A.-P."/>
            <person name="Barbazuk W.B."/>
            <person name="Baucom R.S."/>
            <person name="Brutnell T.P."/>
            <person name="Carpita N.C."/>
            <person name="Chaparro C."/>
            <person name="Chia J.-M."/>
            <person name="Deragon J.-M."/>
            <person name="Estill J.C."/>
            <person name="Fu Y."/>
            <person name="Jeddeloh J.A."/>
            <person name="Han Y."/>
            <person name="Lee H."/>
            <person name="Li P."/>
            <person name="Lisch D.R."/>
            <person name="Liu S."/>
            <person name="Liu Z."/>
            <person name="Nagel D.H."/>
            <person name="McCann M.C."/>
            <person name="SanMiguel P."/>
            <person name="Myers A.M."/>
            <person name="Nettleton D."/>
            <person name="Nguyen J."/>
            <person name="Penning B.W."/>
            <person name="Ponnala L."/>
            <person name="Schneider K.L."/>
            <person name="Schwartz D.C."/>
            <person name="Sharma A."/>
            <person name="Soderlund C."/>
            <person name="Springer N.M."/>
            <person name="Sun Q."/>
            <person name="Wang H."/>
            <person name="Waterman M."/>
            <person name="Westerman R."/>
            <person name="Wolfgruber T.K."/>
            <person name="Yang L."/>
            <person name="Yu Y."/>
            <person name="Zhang L."/>
            <person name="Zhou S."/>
            <person name="Zhu Q."/>
            <person name="Bennetzen J.L."/>
            <person name="Dawe R.K."/>
            <person name="Jiang J."/>
            <person name="Jiang N."/>
            <person name="Presting G.G."/>
            <person name="Wessler S.R."/>
            <person name="Aluru S."/>
            <person name="Martienssen R.A."/>
            <person name="Clifton S.W."/>
            <person name="McCombie W.R."/>
            <person name="Wing R.A."/>
            <person name="Wilson R.K."/>
        </authorList>
    </citation>
    <scope>NUCLEOTIDE SEQUENCE [LARGE SCALE GENOMIC DNA]</scope>
    <source>
        <strain evidence="5">cv. B73</strain>
    </source>
</reference>
<evidence type="ECO:0000259" key="2">
    <source>
        <dbReference type="Pfam" id="PF01397"/>
    </source>
</evidence>
<keyword evidence="1" id="KW-0479">Metal-binding</keyword>
<feature type="domain" description="Terpene synthase metal-binding" evidence="3">
    <location>
        <begin position="174"/>
        <end position="252"/>
    </location>
</feature>
<reference evidence="4" key="2">
    <citation type="submission" date="2019-07" db="EMBL/GenBank/DDBJ databases">
        <authorList>
            <person name="Seetharam A."/>
            <person name="Woodhouse M."/>
            <person name="Cannon E."/>
        </authorList>
    </citation>
    <scope>NUCLEOTIDE SEQUENCE [LARGE SCALE GENOMIC DNA]</scope>
    <source>
        <strain evidence="4">cv. B73</strain>
    </source>
</reference>
<dbReference type="GO" id="GO:0010333">
    <property type="term" value="F:terpene synthase activity"/>
    <property type="evidence" value="ECO:0007669"/>
    <property type="project" value="InterPro"/>
</dbReference>
<dbReference type="PANTHER" id="PTHR31225:SF238">
    <property type="entry name" value="TERPENE SYNTHASE METAL-BINDING DOMAIN-CONTAINING PROTEIN"/>
    <property type="match status" value="1"/>
</dbReference>
<dbReference type="GO" id="GO:0000287">
    <property type="term" value="F:magnesium ion binding"/>
    <property type="evidence" value="ECO:0007669"/>
    <property type="project" value="InterPro"/>
</dbReference>
<dbReference type="Gene3D" id="1.10.600.10">
    <property type="entry name" value="Farnesyl Diphosphate Synthase"/>
    <property type="match status" value="3"/>
</dbReference>
<name>A0A804RH03_MAIZE</name>
<dbReference type="Pfam" id="PF01397">
    <property type="entry name" value="Terpene_synth"/>
    <property type="match status" value="1"/>
</dbReference>
<dbReference type="InterPro" id="IPR036965">
    <property type="entry name" value="Terpene_synth_N_sf"/>
</dbReference>
<dbReference type="InterPro" id="IPR008949">
    <property type="entry name" value="Isoprenoid_synthase_dom_sf"/>
</dbReference>
<dbReference type="SUPFAM" id="SSF48239">
    <property type="entry name" value="Terpenoid cyclases/Protein prenyltransferases"/>
    <property type="match status" value="1"/>
</dbReference>
<evidence type="ECO:0000259" key="3">
    <source>
        <dbReference type="Pfam" id="PF03936"/>
    </source>
</evidence>
<dbReference type="InterPro" id="IPR008930">
    <property type="entry name" value="Terpenoid_cyclase/PrenylTrfase"/>
</dbReference>
<feature type="domain" description="Terpene synthase N-terminal" evidence="2">
    <location>
        <begin position="88"/>
        <end position="166"/>
    </location>
</feature>
<dbReference type="AlphaFoldDB" id="A0A804RH03"/>
<dbReference type="Pfam" id="PF03936">
    <property type="entry name" value="Terpene_synth_C"/>
    <property type="match status" value="1"/>
</dbReference>
<evidence type="ECO:0000313" key="5">
    <source>
        <dbReference type="Proteomes" id="UP000007305"/>
    </source>
</evidence>
<dbReference type="InterPro" id="IPR050148">
    <property type="entry name" value="Terpene_synthase-like"/>
</dbReference>
<dbReference type="EnsemblPlants" id="Zm00001eb416710_T001">
    <property type="protein sequence ID" value="Zm00001eb416710_P001"/>
    <property type="gene ID" value="Zm00001eb416710"/>
</dbReference>
<dbReference type="Gene3D" id="1.50.10.130">
    <property type="entry name" value="Terpene synthase, N-terminal domain"/>
    <property type="match status" value="1"/>
</dbReference>
<organism evidence="4 5">
    <name type="scientific">Zea mays</name>
    <name type="common">Maize</name>
    <dbReference type="NCBI Taxonomy" id="4577"/>
    <lineage>
        <taxon>Eukaryota</taxon>
        <taxon>Viridiplantae</taxon>
        <taxon>Streptophyta</taxon>
        <taxon>Embryophyta</taxon>
        <taxon>Tracheophyta</taxon>
        <taxon>Spermatophyta</taxon>
        <taxon>Magnoliopsida</taxon>
        <taxon>Liliopsida</taxon>
        <taxon>Poales</taxon>
        <taxon>Poaceae</taxon>
        <taxon>PACMAD clade</taxon>
        <taxon>Panicoideae</taxon>
        <taxon>Andropogonodae</taxon>
        <taxon>Andropogoneae</taxon>
        <taxon>Tripsacinae</taxon>
        <taxon>Zea</taxon>
    </lineage>
</organism>
<reference evidence="4" key="3">
    <citation type="submission" date="2021-05" db="UniProtKB">
        <authorList>
            <consortium name="EnsemblPlants"/>
        </authorList>
    </citation>
    <scope>IDENTIFICATION</scope>
    <source>
        <strain evidence="4">cv. B73</strain>
    </source>
</reference>
<dbReference type="InterPro" id="IPR001906">
    <property type="entry name" value="Terpene_synth_N"/>
</dbReference>
<dbReference type="GO" id="GO:0016114">
    <property type="term" value="P:terpenoid biosynthetic process"/>
    <property type="evidence" value="ECO:0007669"/>
    <property type="project" value="InterPro"/>
</dbReference>
<accession>A0A804RH03</accession>
<dbReference type="InterPro" id="IPR005630">
    <property type="entry name" value="Terpene_synthase_metal-bd"/>
</dbReference>
<dbReference type="Gramene" id="Zm00001eb416710_T001">
    <property type="protein sequence ID" value="Zm00001eb416710_P001"/>
    <property type="gene ID" value="Zm00001eb416710"/>
</dbReference>
<dbReference type="InParanoid" id="A0A804RH03"/>
<sequence>MAHRTVNSAYPVAQKTEAPTVGIQRPGGLCDREGAQQQVAVQRTEQNYATTVVSVIERAQNRDGHQRPRPSRLTGAAAQATDLHPSPWGDFFLHHIPCTPSQLLSMKERAKVKEQQVRQIIQETMASSNLLRKLELVDTLQCLGVDYRCNEEIDQLLRSVYDGDKDGGGSDDPVLHAEEAWVINTAKSYHAEVKWRDEHFVPTTVEEHLQISIPSSGRMQMTNLALISSRGNMTTREDAEWVFTFPKIREQASLDHVASTVQTCMKQYEVTEEEANEKLRAINEMAWMDIVQDNLEQERPIALLDTAINVARIADFLYKREDAYTLPFSLKDIIGSMYV</sequence>
<keyword evidence="5" id="KW-1185">Reference proteome</keyword>
<dbReference type="PANTHER" id="PTHR31225">
    <property type="entry name" value="OS04G0344100 PROTEIN-RELATED"/>
    <property type="match status" value="1"/>
</dbReference>
<protein>
    <submittedName>
        <fullName evidence="4">Uncharacterized protein</fullName>
    </submittedName>
</protein>
<proteinExistence type="predicted"/>
<dbReference type="Proteomes" id="UP000007305">
    <property type="component" value="Chromosome 10"/>
</dbReference>
<evidence type="ECO:0000256" key="1">
    <source>
        <dbReference type="ARBA" id="ARBA00022723"/>
    </source>
</evidence>
<dbReference type="SUPFAM" id="SSF48576">
    <property type="entry name" value="Terpenoid synthases"/>
    <property type="match status" value="1"/>
</dbReference>